<dbReference type="GO" id="GO:0003677">
    <property type="term" value="F:DNA binding"/>
    <property type="evidence" value="ECO:0007669"/>
    <property type="project" value="InterPro"/>
</dbReference>
<dbReference type="Gene3D" id="1.10.443.10">
    <property type="entry name" value="Intergrase catalytic core"/>
    <property type="match status" value="1"/>
</dbReference>
<dbReference type="InterPro" id="IPR013762">
    <property type="entry name" value="Integrase-like_cat_sf"/>
</dbReference>
<dbReference type="Proteomes" id="UP001218218">
    <property type="component" value="Unassembled WGS sequence"/>
</dbReference>
<dbReference type="GO" id="GO:0006310">
    <property type="term" value="P:DNA recombination"/>
    <property type="evidence" value="ECO:0007669"/>
    <property type="project" value="InterPro"/>
</dbReference>
<evidence type="ECO:0000313" key="1">
    <source>
        <dbReference type="EMBL" id="KAJ7306204.1"/>
    </source>
</evidence>
<gene>
    <name evidence="1" type="ORF">DFH08DRAFT_720910</name>
</gene>
<comment type="caution">
    <text evidence="1">The sequence shown here is derived from an EMBL/GenBank/DDBJ whole genome shotgun (WGS) entry which is preliminary data.</text>
</comment>
<sequence length="96" mass="11063">ETLAKLYHFNNKPKYAKVSQYAAGSRNQTKDADDWGGARARRFLTLAYAFSFLCLLRFDEVLKIQMHDIEQISDTCIKLTLPFRKTNQFGGTLAFH</sequence>
<organism evidence="1 2">
    <name type="scientific">Mycena albidolilacea</name>
    <dbReference type="NCBI Taxonomy" id="1033008"/>
    <lineage>
        <taxon>Eukaryota</taxon>
        <taxon>Fungi</taxon>
        <taxon>Dikarya</taxon>
        <taxon>Basidiomycota</taxon>
        <taxon>Agaricomycotina</taxon>
        <taxon>Agaricomycetes</taxon>
        <taxon>Agaricomycetidae</taxon>
        <taxon>Agaricales</taxon>
        <taxon>Marasmiineae</taxon>
        <taxon>Mycenaceae</taxon>
        <taxon>Mycena</taxon>
    </lineage>
</organism>
<proteinExistence type="predicted"/>
<keyword evidence="2" id="KW-1185">Reference proteome</keyword>
<dbReference type="EMBL" id="JARIHO010000094">
    <property type="protein sequence ID" value="KAJ7306204.1"/>
    <property type="molecule type" value="Genomic_DNA"/>
</dbReference>
<evidence type="ECO:0000313" key="2">
    <source>
        <dbReference type="Proteomes" id="UP001218218"/>
    </source>
</evidence>
<name>A0AAD7EAI8_9AGAR</name>
<dbReference type="AlphaFoldDB" id="A0AAD7EAI8"/>
<accession>A0AAD7EAI8</accession>
<protein>
    <submittedName>
        <fullName evidence="1">Uncharacterized protein</fullName>
    </submittedName>
</protein>
<dbReference type="GO" id="GO:0015074">
    <property type="term" value="P:DNA integration"/>
    <property type="evidence" value="ECO:0007669"/>
    <property type="project" value="InterPro"/>
</dbReference>
<reference evidence="1" key="1">
    <citation type="submission" date="2023-03" db="EMBL/GenBank/DDBJ databases">
        <title>Massive genome expansion in bonnet fungi (Mycena s.s.) driven by repeated elements and novel gene families across ecological guilds.</title>
        <authorList>
            <consortium name="Lawrence Berkeley National Laboratory"/>
            <person name="Harder C.B."/>
            <person name="Miyauchi S."/>
            <person name="Viragh M."/>
            <person name="Kuo A."/>
            <person name="Thoen E."/>
            <person name="Andreopoulos B."/>
            <person name="Lu D."/>
            <person name="Skrede I."/>
            <person name="Drula E."/>
            <person name="Henrissat B."/>
            <person name="Morin E."/>
            <person name="Kohler A."/>
            <person name="Barry K."/>
            <person name="LaButti K."/>
            <person name="Morin E."/>
            <person name="Salamov A."/>
            <person name="Lipzen A."/>
            <person name="Mereny Z."/>
            <person name="Hegedus B."/>
            <person name="Baldrian P."/>
            <person name="Stursova M."/>
            <person name="Weitz H."/>
            <person name="Taylor A."/>
            <person name="Grigoriev I.V."/>
            <person name="Nagy L.G."/>
            <person name="Martin F."/>
            <person name="Kauserud H."/>
        </authorList>
    </citation>
    <scope>NUCLEOTIDE SEQUENCE</scope>
    <source>
        <strain evidence="1">CBHHK002</strain>
    </source>
</reference>
<feature type="non-terminal residue" evidence="1">
    <location>
        <position position="1"/>
    </location>
</feature>